<accession>A0A2I0VFK6</accession>
<gene>
    <name evidence="2" type="ORF">MA16_Dca011494</name>
</gene>
<reference evidence="2 3" key="2">
    <citation type="journal article" date="2017" name="Nature">
        <title>The Apostasia genome and the evolution of orchids.</title>
        <authorList>
            <person name="Zhang G.Q."/>
            <person name="Liu K.W."/>
            <person name="Li Z."/>
            <person name="Lohaus R."/>
            <person name="Hsiao Y.Y."/>
            <person name="Niu S.C."/>
            <person name="Wang J.Y."/>
            <person name="Lin Y.C."/>
            <person name="Xu Q."/>
            <person name="Chen L.J."/>
            <person name="Yoshida K."/>
            <person name="Fujiwara S."/>
            <person name="Wang Z.W."/>
            <person name="Zhang Y.Q."/>
            <person name="Mitsuda N."/>
            <person name="Wang M."/>
            <person name="Liu G.H."/>
            <person name="Pecoraro L."/>
            <person name="Huang H.X."/>
            <person name="Xiao X.J."/>
            <person name="Lin M."/>
            <person name="Wu X.Y."/>
            <person name="Wu W.L."/>
            <person name="Chen Y.Y."/>
            <person name="Chang S.B."/>
            <person name="Sakamoto S."/>
            <person name="Ohme-Takagi M."/>
            <person name="Yagi M."/>
            <person name="Zeng S.J."/>
            <person name="Shen C.Y."/>
            <person name="Yeh C.M."/>
            <person name="Luo Y.B."/>
            <person name="Tsai W.C."/>
            <person name="Van de Peer Y."/>
            <person name="Liu Z.J."/>
        </authorList>
    </citation>
    <scope>NUCLEOTIDE SEQUENCE [LARGE SCALE GENOMIC DNA]</scope>
    <source>
        <tissue evidence="2">The whole plant</tissue>
    </source>
</reference>
<keyword evidence="3" id="KW-1185">Reference proteome</keyword>
<dbReference type="EMBL" id="KZ503686">
    <property type="protein sequence ID" value="PKU62201.1"/>
    <property type="molecule type" value="Genomic_DNA"/>
</dbReference>
<sequence>MLQLYTDFIFLILASYVWKACWTAPPHNLRFLVSLDGQFWQPATGVLKDDDDDNPTILPLDGLGSGPFWQPGDLFILLDDFG</sequence>
<dbReference type="Proteomes" id="UP000233837">
    <property type="component" value="Unassembled WGS sequence"/>
</dbReference>
<reference evidence="2 3" key="1">
    <citation type="journal article" date="2016" name="Sci. Rep.">
        <title>The Dendrobium catenatum Lindl. genome sequence provides insights into polysaccharide synthase, floral development and adaptive evolution.</title>
        <authorList>
            <person name="Zhang G.Q."/>
            <person name="Xu Q."/>
            <person name="Bian C."/>
            <person name="Tsai W.C."/>
            <person name="Yeh C.M."/>
            <person name="Liu K.W."/>
            <person name="Yoshida K."/>
            <person name="Zhang L.S."/>
            <person name="Chang S.B."/>
            <person name="Chen F."/>
            <person name="Shi Y."/>
            <person name="Su Y.Y."/>
            <person name="Zhang Y.Q."/>
            <person name="Chen L.J."/>
            <person name="Yin Y."/>
            <person name="Lin M."/>
            <person name="Huang H."/>
            <person name="Deng H."/>
            <person name="Wang Z.W."/>
            <person name="Zhu S.L."/>
            <person name="Zhao X."/>
            <person name="Deng C."/>
            <person name="Niu S.C."/>
            <person name="Huang J."/>
            <person name="Wang M."/>
            <person name="Liu G.H."/>
            <person name="Yang H.J."/>
            <person name="Xiao X.J."/>
            <person name="Hsiao Y.Y."/>
            <person name="Wu W.L."/>
            <person name="Chen Y.Y."/>
            <person name="Mitsuda N."/>
            <person name="Ohme-Takagi M."/>
            <person name="Luo Y.B."/>
            <person name="Van de Peer Y."/>
            <person name="Liu Z.J."/>
        </authorList>
    </citation>
    <scope>NUCLEOTIDE SEQUENCE [LARGE SCALE GENOMIC DNA]</scope>
    <source>
        <tissue evidence="2">The whole plant</tissue>
    </source>
</reference>
<feature type="signal peptide" evidence="1">
    <location>
        <begin position="1"/>
        <end position="19"/>
    </location>
</feature>
<evidence type="ECO:0000256" key="1">
    <source>
        <dbReference type="SAM" id="SignalP"/>
    </source>
</evidence>
<name>A0A2I0VFK6_9ASPA</name>
<feature type="chain" id="PRO_5014130798" evidence="1">
    <location>
        <begin position="20"/>
        <end position="82"/>
    </location>
</feature>
<dbReference type="AlphaFoldDB" id="A0A2I0VFK6"/>
<evidence type="ECO:0000313" key="3">
    <source>
        <dbReference type="Proteomes" id="UP000233837"/>
    </source>
</evidence>
<protein>
    <submittedName>
        <fullName evidence="2">Uncharacterized protein</fullName>
    </submittedName>
</protein>
<proteinExistence type="predicted"/>
<organism evidence="2 3">
    <name type="scientific">Dendrobium catenatum</name>
    <dbReference type="NCBI Taxonomy" id="906689"/>
    <lineage>
        <taxon>Eukaryota</taxon>
        <taxon>Viridiplantae</taxon>
        <taxon>Streptophyta</taxon>
        <taxon>Embryophyta</taxon>
        <taxon>Tracheophyta</taxon>
        <taxon>Spermatophyta</taxon>
        <taxon>Magnoliopsida</taxon>
        <taxon>Liliopsida</taxon>
        <taxon>Asparagales</taxon>
        <taxon>Orchidaceae</taxon>
        <taxon>Epidendroideae</taxon>
        <taxon>Malaxideae</taxon>
        <taxon>Dendrobiinae</taxon>
        <taxon>Dendrobium</taxon>
    </lineage>
</organism>
<evidence type="ECO:0000313" key="2">
    <source>
        <dbReference type="EMBL" id="PKU62201.1"/>
    </source>
</evidence>
<keyword evidence="1" id="KW-0732">Signal</keyword>